<dbReference type="InterPro" id="IPR000700">
    <property type="entry name" value="PAS-assoc_C"/>
</dbReference>
<dbReference type="Gene3D" id="1.10.287.130">
    <property type="match status" value="1"/>
</dbReference>
<evidence type="ECO:0000259" key="9">
    <source>
        <dbReference type="PROSITE" id="PS50113"/>
    </source>
</evidence>
<evidence type="ECO:0000256" key="6">
    <source>
        <dbReference type="SAM" id="Phobius"/>
    </source>
</evidence>
<dbReference type="PANTHER" id="PTHR43304:SF1">
    <property type="entry name" value="PAC DOMAIN-CONTAINING PROTEIN"/>
    <property type="match status" value="1"/>
</dbReference>
<dbReference type="Pfam" id="PF13426">
    <property type="entry name" value="PAS_9"/>
    <property type="match status" value="1"/>
</dbReference>
<dbReference type="Gene3D" id="3.30.450.20">
    <property type="entry name" value="PAS domain"/>
    <property type="match status" value="2"/>
</dbReference>
<dbReference type="InterPro" id="IPR004358">
    <property type="entry name" value="Sig_transdc_His_kin-like_C"/>
</dbReference>
<reference evidence="10 11" key="1">
    <citation type="submission" date="2018-06" db="EMBL/GenBank/DDBJ databases">
        <title>Genomic Encyclopedia of Type Strains, Phase III (KMG-III): the genomes of soil and plant-associated and newly described type strains.</title>
        <authorList>
            <person name="Whitman W."/>
        </authorList>
    </citation>
    <scope>NUCLEOTIDE SEQUENCE [LARGE SCALE GENOMIC DNA]</scope>
    <source>
        <strain evidence="10 11">CGMCC 1.12504</strain>
    </source>
</reference>
<comment type="catalytic activity">
    <reaction evidence="1">
        <text>ATP + protein L-histidine = ADP + protein N-phospho-L-histidine.</text>
        <dbReference type="EC" id="2.7.13.3"/>
    </reaction>
</comment>
<feature type="domain" description="Histidine kinase" evidence="7">
    <location>
        <begin position="359"/>
        <end position="572"/>
    </location>
</feature>
<evidence type="ECO:0000313" key="11">
    <source>
        <dbReference type="Proteomes" id="UP000249518"/>
    </source>
</evidence>
<dbReference type="SUPFAM" id="SSF47384">
    <property type="entry name" value="Homodimeric domain of signal transducing histidine kinase"/>
    <property type="match status" value="1"/>
</dbReference>
<dbReference type="InterPro" id="IPR001610">
    <property type="entry name" value="PAC"/>
</dbReference>
<dbReference type="CDD" id="cd00082">
    <property type="entry name" value="HisKA"/>
    <property type="match status" value="1"/>
</dbReference>
<sequence length="572" mass="66252">MKSKSNIIAFVFIIASLFLAIIMHLVLRGSFKNDFQSLITFHFIKDVSFIIAAGLLLRFVIARNDKRNISILEQLQTINTEIKDSNERYDIVAKATSDTIWDWKIQEDEFIWNKGIQGIFGYKKEDVGQTSSWWFDRIHPEDSLKMSVKLYSFLEQKTERWQDEYRFKCADGSYKYVFDRGFLVKDADGKAIRMIGAIQDVTKQKEEEQRLRLLETVITQTKEAVVITDTDISNNPIPNIIFVNPAFTKMTGYKPKEVIGKSPIMFSGPKADMSELEKLSTAIKNYKECFIETLSYKKNGEEYWVNFSMIPVTNKEGEHSHWISIQRDVTKEKNQEREREQLIRELTQNNKDLKQFSYITSHNFRAPLSNLTGLLHLLEDVPIENEELQEILNGFKRSTHLLNETIEDLVKVVIIKDNPSILKEDISIKEIFENVFFQLNNQINLYKPTIKFDVDETLSIHINKAYMESIILNLMSNALKYRSKDKVSKILIKAVDKENFVNLIIKDNGIGIDLDKNGDKIFGLYQRFHNYPDSKGLGLYLVKSQIEAMGGSIEVESQVGKGTQFTLTFKKE</sequence>
<evidence type="ECO:0000259" key="8">
    <source>
        <dbReference type="PROSITE" id="PS50112"/>
    </source>
</evidence>
<feature type="domain" description="PAS" evidence="8">
    <location>
        <begin position="210"/>
        <end position="286"/>
    </location>
</feature>
<feature type="transmembrane region" description="Helical" evidence="6">
    <location>
        <begin position="39"/>
        <end position="61"/>
    </location>
</feature>
<dbReference type="Gene3D" id="3.30.565.10">
    <property type="entry name" value="Histidine kinase-like ATPase, C-terminal domain"/>
    <property type="match status" value="1"/>
</dbReference>
<dbReference type="InterPro" id="IPR000014">
    <property type="entry name" value="PAS"/>
</dbReference>
<dbReference type="AlphaFoldDB" id="A0A328WS78"/>
<dbReference type="OrthoDB" id="5522855at2"/>
<keyword evidence="5" id="KW-0418">Kinase</keyword>
<proteinExistence type="predicted"/>
<dbReference type="GO" id="GO:0000155">
    <property type="term" value="F:phosphorelay sensor kinase activity"/>
    <property type="evidence" value="ECO:0007669"/>
    <property type="project" value="InterPro"/>
</dbReference>
<dbReference type="InterPro" id="IPR035965">
    <property type="entry name" value="PAS-like_dom_sf"/>
</dbReference>
<dbReference type="PROSITE" id="PS50112">
    <property type="entry name" value="PAS"/>
    <property type="match status" value="2"/>
</dbReference>
<evidence type="ECO:0000259" key="7">
    <source>
        <dbReference type="PROSITE" id="PS50109"/>
    </source>
</evidence>
<feature type="domain" description="PAC" evidence="9">
    <location>
        <begin position="289"/>
        <end position="341"/>
    </location>
</feature>
<dbReference type="Pfam" id="PF02518">
    <property type="entry name" value="HATPase_c"/>
    <property type="match status" value="1"/>
</dbReference>
<evidence type="ECO:0000256" key="1">
    <source>
        <dbReference type="ARBA" id="ARBA00000085"/>
    </source>
</evidence>
<dbReference type="InterPro" id="IPR013655">
    <property type="entry name" value="PAS_fold_3"/>
</dbReference>
<dbReference type="Proteomes" id="UP000249518">
    <property type="component" value="Unassembled WGS sequence"/>
</dbReference>
<dbReference type="Pfam" id="PF08447">
    <property type="entry name" value="PAS_3"/>
    <property type="match status" value="1"/>
</dbReference>
<dbReference type="SMART" id="SM00091">
    <property type="entry name" value="PAS"/>
    <property type="match status" value="2"/>
</dbReference>
<organism evidence="10 11">
    <name type="scientific">Flavobacterium lacus</name>
    <dbReference type="NCBI Taxonomy" id="1353778"/>
    <lineage>
        <taxon>Bacteria</taxon>
        <taxon>Pseudomonadati</taxon>
        <taxon>Bacteroidota</taxon>
        <taxon>Flavobacteriia</taxon>
        <taxon>Flavobacteriales</taxon>
        <taxon>Flavobacteriaceae</taxon>
        <taxon>Flavobacterium</taxon>
    </lineage>
</organism>
<accession>A0A328WS78</accession>
<dbReference type="SUPFAM" id="SSF55785">
    <property type="entry name" value="PYP-like sensor domain (PAS domain)"/>
    <property type="match status" value="2"/>
</dbReference>
<keyword evidence="3" id="KW-0597">Phosphoprotein</keyword>
<dbReference type="EC" id="2.7.13.3" evidence="2"/>
<dbReference type="SMART" id="SM00086">
    <property type="entry name" value="PAC"/>
    <property type="match status" value="2"/>
</dbReference>
<dbReference type="NCBIfam" id="TIGR00229">
    <property type="entry name" value="sensory_box"/>
    <property type="match status" value="2"/>
</dbReference>
<feature type="transmembrane region" description="Helical" evidence="6">
    <location>
        <begin position="7"/>
        <end position="27"/>
    </location>
</feature>
<feature type="domain" description="PAC" evidence="9">
    <location>
        <begin position="161"/>
        <end position="213"/>
    </location>
</feature>
<dbReference type="InterPro" id="IPR003661">
    <property type="entry name" value="HisK_dim/P_dom"/>
</dbReference>
<dbReference type="SUPFAM" id="SSF55874">
    <property type="entry name" value="ATPase domain of HSP90 chaperone/DNA topoisomerase II/histidine kinase"/>
    <property type="match status" value="1"/>
</dbReference>
<dbReference type="InterPro" id="IPR052162">
    <property type="entry name" value="Sensor_kinase/Photoreceptor"/>
</dbReference>
<keyword evidence="11" id="KW-1185">Reference proteome</keyword>
<evidence type="ECO:0000256" key="3">
    <source>
        <dbReference type="ARBA" id="ARBA00022553"/>
    </source>
</evidence>
<feature type="domain" description="PAS" evidence="8">
    <location>
        <begin position="85"/>
        <end position="157"/>
    </location>
</feature>
<protein>
    <recommendedName>
        <fullName evidence="2">histidine kinase</fullName>
        <ecNumber evidence="2">2.7.13.3</ecNumber>
    </recommendedName>
</protein>
<keyword evidence="6" id="KW-1133">Transmembrane helix</keyword>
<gene>
    <name evidence="10" type="ORF">B0I10_11091</name>
</gene>
<evidence type="ECO:0000256" key="5">
    <source>
        <dbReference type="ARBA" id="ARBA00022777"/>
    </source>
</evidence>
<evidence type="ECO:0000313" key="10">
    <source>
        <dbReference type="EMBL" id="RAR47297.1"/>
    </source>
</evidence>
<dbReference type="InterPro" id="IPR005467">
    <property type="entry name" value="His_kinase_dom"/>
</dbReference>
<dbReference type="PRINTS" id="PR00344">
    <property type="entry name" value="BCTRLSENSOR"/>
</dbReference>
<keyword evidence="6" id="KW-0472">Membrane</keyword>
<dbReference type="EMBL" id="QLSV01000010">
    <property type="protein sequence ID" value="RAR47297.1"/>
    <property type="molecule type" value="Genomic_DNA"/>
</dbReference>
<keyword evidence="6" id="KW-0812">Transmembrane</keyword>
<dbReference type="PANTHER" id="PTHR43304">
    <property type="entry name" value="PHYTOCHROME-LIKE PROTEIN CPH1"/>
    <property type="match status" value="1"/>
</dbReference>
<dbReference type="CDD" id="cd00130">
    <property type="entry name" value="PAS"/>
    <property type="match status" value="2"/>
</dbReference>
<dbReference type="PROSITE" id="PS50109">
    <property type="entry name" value="HIS_KIN"/>
    <property type="match status" value="1"/>
</dbReference>
<dbReference type="InterPro" id="IPR003594">
    <property type="entry name" value="HATPase_dom"/>
</dbReference>
<evidence type="ECO:0000256" key="4">
    <source>
        <dbReference type="ARBA" id="ARBA00022679"/>
    </source>
</evidence>
<evidence type="ECO:0000256" key="2">
    <source>
        <dbReference type="ARBA" id="ARBA00012438"/>
    </source>
</evidence>
<name>A0A328WS78_9FLAO</name>
<keyword evidence="4" id="KW-0808">Transferase</keyword>
<dbReference type="SMART" id="SM00387">
    <property type="entry name" value="HATPase_c"/>
    <property type="match status" value="1"/>
</dbReference>
<comment type="caution">
    <text evidence="10">The sequence shown here is derived from an EMBL/GenBank/DDBJ whole genome shotgun (WGS) entry which is preliminary data.</text>
</comment>
<dbReference type="InterPro" id="IPR036097">
    <property type="entry name" value="HisK_dim/P_sf"/>
</dbReference>
<dbReference type="InterPro" id="IPR036890">
    <property type="entry name" value="HATPase_C_sf"/>
</dbReference>
<dbReference type="RefSeq" id="WP_112086569.1">
    <property type="nucleotide sequence ID" value="NZ_QLSV01000010.1"/>
</dbReference>
<dbReference type="PROSITE" id="PS50113">
    <property type="entry name" value="PAC"/>
    <property type="match status" value="2"/>
</dbReference>